<dbReference type="EMBL" id="LRGB01012081">
    <property type="protein sequence ID" value="KZR99978.1"/>
    <property type="molecule type" value="Genomic_DNA"/>
</dbReference>
<keyword evidence="3" id="KW-1185">Reference proteome</keyword>
<feature type="region of interest" description="Disordered" evidence="1">
    <location>
        <begin position="1"/>
        <end position="40"/>
    </location>
</feature>
<accession>A0A164HCM4</accession>
<reference evidence="2 3" key="1">
    <citation type="submission" date="2016-03" db="EMBL/GenBank/DDBJ databases">
        <title>EvidentialGene: Evidence-directed Construction of Genes on Genomes.</title>
        <authorList>
            <person name="Gilbert D.G."/>
            <person name="Choi J.-H."/>
            <person name="Mockaitis K."/>
            <person name="Colbourne J."/>
            <person name="Pfrender M."/>
        </authorList>
    </citation>
    <scope>NUCLEOTIDE SEQUENCE [LARGE SCALE GENOMIC DNA]</scope>
    <source>
        <strain evidence="2 3">Xinb3</strain>
        <tissue evidence="2">Complete organism</tissue>
    </source>
</reference>
<gene>
    <name evidence="2" type="ORF">APZ42_003929</name>
</gene>
<feature type="non-terminal residue" evidence="2">
    <location>
        <position position="40"/>
    </location>
</feature>
<organism evidence="2 3">
    <name type="scientific">Daphnia magna</name>
    <dbReference type="NCBI Taxonomy" id="35525"/>
    <lineage>
        <taxon>Eukaryota</taxon>
        <taxon>Metazoa</taxon>
        <taxon>Ecdysozoa</taxon>
        <taxon>Arthropoda</taxon>
        <taxon>Crustacea</taxon>
        <taxon>Branchiopoda</taxon>
        <taxon>Diplostraca</taxon>
        <taxon>Cladocera</taxon>
        <taxon>Anomopoda</taxon>
        <taxon>Daphniidae</taxon>
        <taxon>Daphnia</taxon>
    </lineage>
</organism>
<sequence>MADFDGITGTAAIGNPDDLPSHMAKGNGVVGTGDELCASR</sequence>
<evidence type="ECO:0000256" key="1">
    <source>
        <dbReference type="SAM" id="MobiDB-lite"/>
    </source>
</evidence>
<dbReference type="Proteomes" id="UP000076858">
    <property type="component" value="Unassembled WGS sequence"/>
</dbReference>
<protein>
    <submittedName>
        <fullName evidence="2">Uncharacterized protein</fullName>
    </submittedName>
</protein>
<proteinExistence type="predicted"/>
<name>A0A164HCM4_9CRUS</name>
<comment type="caution">
    <text evidence="2">The sequence shown here is derived from an EMBL/GenBank/DDBJ whole genome shotgun (WGS) entry which is preliminary data.</text>
</comment>
<dbReference type="AlphaFoldDB" id="A0A164HCM4"/>
<evidence type="ECO:0000313" key="3">
    <source>
        <dbReference type="Proteomes" id="UP000076858"/>
    </source>
</evidence>
<evidence type="ECO:0000313" key="2">
    <source>
        <dbReference type="EMBL" id="KZR99978.1"/>
    </source>
</evidence>